<keyword evidence="2" id="KW-1185">Reference proteome</keyword>
<dbReference type="RefSeq" id="WP_041061277.1">
    <property type="nucleotide sequence ID" value="NZ_JXAL01000006.1"/>
</dbReference>
<accession>A0ABR5A6P4</accession>
<organism evidence="1 2">
    <name type="scientific">Cohnella kolymensis</name>
    <dbReference type="NCBI Taxonomy" id="1590652"/>
    <lineage>
        <taxon>Bacteria</taxon>
        <taxon>Bacillati</taxon>
        <taxon>Bacillota</taxon>
        <taxon>Bacilli</taxon>
        <taxon>Bacillales</taxon>
        <taxon>Paenibacillaceae</taxon>
        <taxon>Cohnella</taxon>
    </lineage>
</organism>
<sequence length="113" mass="12415">MRAVLYAVKIGTSWLPFFSIAWEVDKQFWPSPTGTAKEMIRVSDQLPLGIAESACARLRTRLNEKRDWDGSAVSVELKAAVHSATKEAGKIEFSCVYAEQSSRIKGGGSSPRP</sequence>
<protein>
    <submittedName>
        <fullName evidence="1">Uncharacterized protein</fullName>
    </submittedName>
</protein>
<gene>
    <name evidence="1" type="ORF">SD71_06720</name>
</gene>
<proteinExistence type="predicted"/>
<evidence type="ECO:0000313" key="1">
    <source>
        <dbReference type="EMBL" id="KIL36688.1"/>
    </source>
</evidence>
<name>A0ABR5A6P4_9BACL</name>
<comment type="caution">
    <text evidence="1">The sequence shown here is derived from an EMBL/GenBank/DDBJ whole genome shotgun (WGS) entry which is preliminary data.</text>
</comment>
<dbReference type="EMBL" id="JXAL01000006">
    <property type="protein sequence ID" value="KIL36688.1"/>
    <property type="molecule type" value="Genomic_DNA"/>
</dbReference>
<evidence type="ECO:0000313" key="2">
    <source>
        <dbReference type="Proteomes" id="UP000054526"/>
    </source>
</evidence>
<reference evidence="1 2" key="1">
    <citation type="submission" date="2014-12" db="EMBL/GenBank/DDBJ databases">
        <title>Draft genome sequence of Cohnella kolymensis strain B-2846.</title>
        <authorList>
            <person name="Karlyshev A.V."/>
            <person name="Kudryashova E.B."/>
        </authorList>
    </citation>
    <scope>NUCLEOTIDE SEQUENCE [LARGE SCALE GENOMIC DNA]</scope>
    <source>
        <strain evidence="1 2">VKM B-2846</strain>
    </source>
</reference>
<dbReference type="Proteomes" id="UP000054526">
    <property type="component" value="Unassembled WGS sequence"/>
</dbReference>